<dbReference type="GO" id="GO:0046983">
    <property type="term" value="F:protein dimerization activity"/>
    <property type="evidence" value="ECO:0007669"/>
    <property type="project" value="InterPro"/>
</dbReference>
<dbReference type="STRING" id="55188.A0A2H5PV78"/>
<sequence length="419" mass="46179">MSQCIVPNWNLRHQQRQEQVEAEEEADISTDVNHNNNPSSSHFFPMSSNYEVAADLTWGNGQLSMHGLGGIIPTTPTKPTWGRSNDTLESIVHQAAITCHNNNNNKEITLQLHGQNSPAANRSSMVSSSGTKCSESPGQVPVMPGPLKKRTRADSDQCGRDFSSMQEGRGDGSACASASATCFRENDTTMMTWASYESLKSLKTKTTDEDSASHGRSENQDEDHETKTGRSHSSKRRRTAAVHNQSERRRRDRINQKMKALQKLVPNASKTDKASMLDEVIDYLKQLKAQVQMMNNVRNNMPQMNMMMPLGMQQQLQMSLLARMGMGVGLGTGMGMLDMNTMAAAAATARTAPQSLPPPIYSPAASVTLPDPYYAFLAQSMNVELYNKMAALFRQQVKQNTIQQAACSPSMQSNHMQGD</sequence>
<reference evidence="8 9" key="1">
    <citation type="journal article" date="2017" name="Front. Genet.">
        <title>Draft sequencing of the heterozygous diploid genome of Satsuma (Citrus unshiu Marc.) using a hybrid assembly approach.</title>
        <authorList>
            <person name="Shimizu T."/>
            <person name="Tanizawa Y."/>
            <person name="Mochizuki T."/>
            <person name="Nagasaki H."/>
            <person name="Yoshioka T."/>
            <person name="Toyoda A."/>
            <person name="Fujiyama A."/>
            <person name="Kaminuma E."/>
            <person name="Nakamura Y."/>
        </authorList>
    </citation>
    <scope>NUCLEOTIDE SEQUENCE [LARGE SCALE GENOMIC DNA]</scope>
    <source>
        <strain evidence="9">cv. Miyagawa wase</strain>
    </source>
</reference>
<dbReference type="InterPro" id="IPR036638">
    <property type="entry name" value="HLH_DNA-bd_sf"/>
</dbReference>
<dbReference type="Gene3D" id="4.10.280.10">
    <property type="entry name" value="Helix-loop-helix DNA-binding domain"/>
    <property type="match status" value="1"/>
</dbReference>
<comment type="subcellular location">
    <subcellularLocation>
        <location evidence="1">Nucleus</location>
    </subcellularLocation>
</comment>
<feature type="compositionally biased region" description="Basic residues" evidence="6">
    <location>
        <begin position="229"/>
        <end position="240"/>
    </location>
</feature>
<dbReference type="Proteomes" id="UP000236630">
    <property type="component" value="Unassembled WGS sequence"/>
</dbReference>
<feature type="compositionally biased region" description="Basic and acidic residues" evidence="6">
    <location>
        <begin position="245"/>
        <end position="255"/>
    </location>
</feature>
<dbReference type="PANTHER" id="PTHR45855">
    <property type="entry name" value="TRANSCRIPTION FACTOR PIF1-RELATED"/>
    <property type="match status" value="1"/>
</dbReference>
<feature type="region of interest" description="Disordered" evidence="6">
    <location>
        <begin position="117"/>
        <end position="175"/>
    </location>
</feature>
<proteinExistence type="predicted"/>
<keyword evidence="5" id="KW-0539">Nucleus</keyword>
<comment type="caution">
    <text evidence="8">The sequence shown here is derived from an EMBL/GenBank/DDBJ whole genome shotgun (WGS) entry which is preliminary data.</text>
</comment>
<keyword evidence="4" id="KW-0804">Transcription</keyword>
<evidence type="ECO:0000259" key="7">
    <source>
        <dbReference type="PROSITE" id="PS50888"/>
    </source>
</evidence>
<evidence type="ECO:0000313" key="8">
    <source>
        <dbReference type="EMBL" id="GAY55985.1"/>
    </source>
</evidence>
<accession>A0A2H5PV78</accession>
<dbReference type="InterPro" id="IPR031066">
    <property type="entry name" value="bHLH_ALC-like_plant"/>
</dbReference>
<dbReference type="PROSITE" id="PS50888">
    <property type="entry name" value="BHLH"/>
    <property type="match status" value="1"/>
</dbReference>
<dbReference type="SMART" id="SM00353">
    <property type="entry name" value="HLH"/>
    <property type="match status" value="1"/>
</dbReference>
<feature type="domain" description="BHLH" evidence="7">
    <location>
        <begin position="238"/>
        <end position="287"/>
    </location>
</feature>
<dbReference type="FunFam" id="4.10.280.10:FF:000004">
    <property type="entry name" value="Basic helix-loop-helix transcription factor"/>
    <property type="match status" value="1"/>
</dbReference>
<keyword evidence="2" id="KW-0805">Transcription regulation</keyword>
<organism evidence="8 9">
    <name type="scientific">Citrus unshiu</name>
    <name type="common">Satsuma mandarin</name>
    <name type="synonym">Citrus nobilis var. unshiu</name>
    <dbReference type="NCBI Taxonomy" id="55188"/>
    <lineage>
        <taxon>Eukaryota</taxon>
        <taxon>Viridiplantae</taxon>
        <taxon>Streptophyta</taxon>
        <taxon>Embryophyta</taxon>
        <taxon>Tracheophyta</taxon>
        <taxon>Spermatophyta</taxon>
        <taxon>Magnoliopsida</taxon>
        <taxon>eudicotyledons</taxon>
        <taxon>Gunneridae</taxon>
        <taxon>Pentapetalae</taxon>
        <taxon>rosids</taxon>
        <taxon>malvids</taxon>
        <taxon>Sapindales</taxon>
        <taxon>Rutaceae</taxon>
        <taxon>Aurantioideae</taxon>
        <taxon>Citrus</taxon>
    </lineage>
</organism>
<evidence type="ECO:0000256" key="1">
    <source>
        <dbReference type="ARBA" id="ARBA00004123"/>
    </source>
</evidence>
<dbReference type="InterPro" id="IPR011598">
    <property type="entry name" value="bHLH_dom"/>
</dbReference>
<dbReference type="PANTHER" id="PTHR45855:SF12">
    <property type="entry name" value="TRANSCRIPTION FACTOR PIF7-LIKE ISOFORM X1"/>
    <property type="match status" value="1"/>
</dbReference>
<evidence type="ECO:0000256" key="5">
    <source>
        <dbReference type="ARBA" id="ARBA00023242"/>
    </source>
</evidence>
<feature type="region of interest" description="Disordered" evidence="6">
    <location>
        <begin position="16"/>
        <end position="36"/>
    </location>
</feature>
<name>A0A2H5PV78_CITUN</name>
<evidence type="ECO:0000256" key="4">
    <source>
        <dbReference type="ARBA" id="ARBA00023163"/>
    </source>
</evidence>
<feature type="compositionally biased region" description="Basic and acidic residues" evidence="6">
    <location>
        <begin position="205"/>
        <end position="228"/>
    </location>
</feature>
<keyword evidence="3" id="KW-0238">DNA-binding</keyword>
<evidence type="ECO:0000256" key="2">
    <source>
        <dbReference type="ARBA" id="ARBA00023015"/>
    </source>
</evidence>
<dbReference type="SUPFAM" id="SSF47459">
    <property type="entry name" value="HLH, helix-loop-helix DNA-binding domain"/>
    <property type="match status" value="1"/>
</dbReference>
<evidence type="ECO:0000256" key="3">
    <source>
        <dbReference type="ARBA" id="ARBA00023125"/>
    </source>
</evidence>
<feature type="compositionally biased region" description="Polar residues" evidence="6">
    <location>
        <begin position="117"/>
        <end position="137"/>
    </location>
</feature>
<dbReference type="CDD" id="cd11445">
    <property type="entry name" value="bHLH_AtPIF_like"/>
    <property type="match status" value="1"/>
</dbReference>
<evidence type="ECO:0000313" key="9">
    <source>
        <dbReference type="Proteomes" id="UP000236630"/>
    </source>
</evidence>
<protein>
    <recommendedName>
        <fullName evidence="7">BHLH domain-containing protein</fullName>
    </recommendedName>
</protein>
<feature type="region of interest" description="Disordered" evidence="6">
    <location>
        <begin position="202"/>
        <end position="255"/>
    </location>
</feature>
<gene>
    <name evidence="8" type="ORF">CUMW_168280</name>
</gene>
<keyword evidence="9" id="KW-1185">Reference proteome</keyword>
<dbReference type="InterPro" id="IPR047265">
    <property type="entry name" value="PIF1-like_bHLH"/>
</dbReference>
<dbReference type="EMBL" id="BDQV01000128">
    <property type="protein sequence ID" value="GAY55985.1"/>
    <property type="molecule type" value="Genomic_DNA"/>
</dbReference>
<dbReference type="GO" id="GO:0005634">
    <property type="term" value="C:nucleus"/>
    <property type="evidence" value="ECO:0007669"/>
    <property type="project" value="UniProtKB-SubCell"/>
</dbReference>
<dbReference type="AlphaFoldDB" id="A0A2H5PV78"/>
<dbReference type="Pfam" id="PF00010">
    <property type="entry name" value="HLH"/>
    <property type="match status" value="1"/>
</dbReference>
<evidence type="ECO:0000256" key="6">
    <source>
        <dbReference type="SAM" id="MobiDB-lite"/>
    </source>
</evidence>
<dbReference type="GO" id="GO:0003677">
    <property type="term" value="F:DNA binding"/>
    <property type="evidence" value="ECO:0007669"/>
    <property type="project" value="UniProtKB-KW"/>
</dbReference>